<evidence type="ECO:0000256" key="1">
    <source>
        <dbReference type="SAM" id="MobiDB-lite"/>
    </source>
</evidence>
<dbReference type="EMBL" id="BFAA01014074">
    <property type="protein sequence ID" value="GCB76960.1"/>
    <property type="molecule type" value="Genomic_DNA"/>
</dbReference>
<feature type="non-terminal residue" evidence="2">
    <location>
        <position position="1"/>
    </location>
</feature>
<keyword evidence="3" id="KW-1185">Reference proteome</keyword>
<organism evidence="2 3">
    <name type="scientific">Scyliorhinus torazame</name>
    <name type="common">Cloudy catshark</name>
    <name type="synonym">Catulus torazame</name>
    <dbReference type="NCBI Taxonomy" id="75743"/>
    <lineage>
        <taxon>Eukaryota</taxon>
        <taxon>Metazoa</taxon>
        <taxon>Chordata</taxon>
        <taxon>Craniata</taxon>
        <taxon>Vertebrata</taxon>
        <taxon>Chondrichthyes</taxon>
        <taxon>Elasmobranchii</taxon>
        <taxon>Galeomorphii</taxon>
        <taxon>Galeoidea</taxon>
        <taxon>Carcharhiniformes</taxon>
        <taxon>Scyliorhinidae</taxon>
        <taxon>Scyliorhinus</taxon>
    </lineage>
</organism>
<name>A0A401PUY9_SCYTO</name>
<evidence type="ECO:0000313" key="3">
    <source>
        <dbReference type="Proteomes" id="UP000288216"/>
    </source>
</evidence>
<feature type="compositionally biased region" description="Polar residues" evidence="1">
    <location>
        <begin position="31"/>
        <end position="44"/>
    </location>
</feature>
<dbReference type="STRING" id="75743.A0A401PUY9"/>
<dbReference type="Proteomes" id="UP000288216">
    <property type="component" value="Unassembled WGS sequence"/>
</dbReference>
<sequence length="116" mass="12481">IERNGKRGAGLAAPGEKERVLKPKKKKEVLCQNSSGNAEGQNGDSAEGEHPDLEKGGRKSLTLKRKKAALETRQDKDCLGDEGCVTKPGKINDKVKVKRKTKCIGGITKTNQVRGS</sequence>
<dbReference type="AlphaFoldDB" id="A0A401PUY9"/>
<feature type="compositionally biased region" description="Basic and acidic residues" evidence="1">
    <location>
        <begin position="47"/>
        <end position="57"/>
    </location>
</feature>
<comment type="caution">
    <text evidence="2">The sequence shown here is derived from an EMBL/GenBank/DDBJ whole genome shotgun (WGS) entry which is preliminary data.</text>
</comment>
<gene>
    <name evidence="2" type="ORF">scyTo_0019216</name>
</gene>
<protein>
    <submittedName>
        <fullName evidence="2">Uncharacterized protein</fullName>
    </submittedName>
</protein>
<proteinExistence type="predicted"/>
<feature type="region of interest" description="Disordered" evidence="1">
    <location>
        <begin position="1"/>
        <end position="68"/>
    </location>
</feature>
<reference evidence="2 3" key="1">
    <citation type="journal article" date="2018" name="Nat. Ecol. Evol.">
        <title>Shark genomes provide insights into elasmobranch evolution and the origin of vertebrates.</title>
        <authorList>
            <person name="Hara Y"/>
            <person name="Yamaguchi K"/>
            <person name="Onimaru K"/>
            <person name="Kadota M"/>
            <person name="Koyanagi M"/>
            <person name="Keeley SD"/>
            <person name="Tatsumi K"/>
            <person name="Tanaka K"/>
            <person name="Motone F"/>
            <person name="Kageyama Y"/>
            <person name="Nozu R"/>
            <person name="Adachi N"/>
            <person name="Nishimura O"/>
            <person name="Nakagawa R"/>
            <person name="Tanegashima C"/>
            <person name="Kiyatake I"/>
            <person name="Matsumoto R"/>
            <person name="Murakumo K"/>
            <person name="Nishida K"/>
            <person name="Terakita A"/>
            <person name="Kuratani S"/>
            <person name="Sato K"/>
            <person name="Hyodo S Kuraku.S."/>
        </authorList>
    </citation>
    <scope>NUCLEOTIDE SEQUENCE [LARGE SCALE GENOMIC DNA]</scope>
</reference>
<evidence type="ECO:0000313" key="2">
    <source>
        <dbReference type="EMBL" id="GCB76960.1"/>
    </source>
</evidence>
<accession>A0A401PUY9</accession>